<dbReference type="EMBL" id="JAQQWP010000009">
    <property type="protein sequence ID" value="KAK8101750.1"/>
    <property type="molecule type" value="Genomic_DNA"/>
</dbReference>
<name>A0AAW0QGH8_9PEZI</name>
<organism evidence="1 2">
    <name type="scientific">Apiospora kogelbergensis</name>
    <dbReference type="NCBI Taxonomy" id="1337665"/>
    <lineage>
        <taxon>Eukaryota</taxon>
        <taxon>Fungi</taxon>
        <taxon>Dikarya</taxon>
        <taxon>Ascomycota</taxon>
        <taxon>Pezizomycotina</taxon>
        <taxon>Sordariomycetes</taxon>
        <taxon>Xylariomycetidae</taxon>
        <taxon>Amphisphaeriales</taxon>
        <taxon>Apiosporaceae</taxon>
        <taxon>Apiospora</taxon>
    </lineage>
</organism>
<proteinExistence type="predicted"/>
<comment type="caution">
    <text evidence="1">The sequence shown here is derived from an EMBL/GenBank/DDBJ whole genome shotgun (WGS) entry which is preliminary data.</text>
</comment>
<protein>
    <submittedName>
        <fullName evidence="1">Uncharacterized protein</fullName>
    </submittedName>
</protein>
<dbReference type="AlphaFoldDB" id="A0AAW0QGH8"/>
<sequence>MLHPEHSGRKSVLLLASCGTNPTRVDSDVDAVKIDIGPLQLVHRPGATERVIREMLVDDNCVISI</sequence>
<keyword evidence="2" id="KW-1185">Reference proteome</keyword>
<evidence type="ECO:0000313" key="1">
    <source>
        <dbReference type="EMBL" id="KAK8101750.1"/>
    </source>
</evidence>
<accession>A0AAW0QGH8</accession>
<reference evidence="1 2" key="1">
    <citation type="submission" date="2023-01" db="EMBL/GenBank/DDBJ databases">
        <title>Analysis of 21 Apiospora genomes using comparative genomics revels a genus with tremendous synthesis potential of carbohydrate active enzymes and secondary metabolites.</title>
        <authorList>
            <person name="Sorensen T."/>
        </authorList>
    </citation>
    <scope>NUCLEOTIDE SEQUENCE [LARGE SCALE GENOMIC DNA]</scope>
    <source>
        <strain evidence="1 2">CBS 117206</strain>
    </source>
</reference>
<evidence type="ECO:0000313" key="2">
    <source>
        <dbReference type="Proteomes" id="UP001392437"/>
    </source>
</evidence>
<gene>
    <name evidence="1" type="ORF">PG999_012124</name>
</gene>
<dbReference type="Proteomes" id="UP001392437">
    <property type="component" value="Unassembled WGS sequence"/>
</dbReference>